<proteinExistence type="inferred from homology"/>
<dbReference type="InterPro" id="IPR015424">
    <property type="entry name" value="PyrdxlP-dep_Trfase"/>
</dbReference>
<accession>A0AAN9TQM9</accession>
<dbReference type="SUPFAM" id="SSF53383">
    <property type="entry name" value="PLP-dependent transferases"/>
    <property type="match status" value="2"/>
</dbReference>
<dbReference type="InterPro" id="IPR054542">
    <property type="entry name" value="Cys_met_metab_PP"/>
</dbReference>
<evidence type="ECO:0000256" key="5">
    <source>
        <dbReference type="ARBA" id="ARBA00022898"/>
    </source>
</evidence>
<dbReference type="GO" id="GO:0019343">
    <property type="term" value="P:cysteine biosynthetic process via cystathionine"/>
    <property type="evidence" value="ECO:0007669"/>
    <property type="project" value="TreeGrafter"/>
</dbReference>
<dbReference type="PANTHER" id="PTHR11808:SF15">
    <property type="entry name" value="CYSTATHIONINE GAMMA-LYASE"/>
    <property type="match status" value="1"/>
</dbReference>
<dbReference type="Gene3D" id="3.90.1150.10">
    <property type="entry name" value="Aspartate Aminotransferase, domain 1"/>
    <property type="match status" value="2"/>
</dbReference>
<keyword evidence="13" id="KW-1185">Reference proteome</keyword>
<dbReference type="AlphaFoldDB" id="A0AAN9TQM9"/>
<dbReference type="GO" id="GO:0030170">
    <property type="term" value="F:pyridoxal phosphate binding"/>
    <property type="evidence" value="ECO:0007669"/>
    <property type="project" value="InterPro"/>
</dbReference>
<evidence type="ECO:0000313" key="13">
    <source>
        <dbReference type="Proteomes" id="UP001367676"/>
    </source>
</evidence>
<dbReference type="EC" id="4.4.1.1" evidence="4"/>
<organism evidence="12 13">
    <name type="scientific">Parthenolecanium corni</name>
    <dbReference type="NCBI Taxonomy" id="536013"/>
    <lineage>
        <taxon>Eukaryota</taxon>
        <taxon>Metazoa</taxon>
        <taxon>Ecdysozoa</taxon>
        <taxon>Arthropoda</taxon>
        <taxon>Hexapoda</taxon>
        <taxon>Insecta</taxon>
        <taxon>Pterygota</taxon>
        <taxon>Neoptera</taxon>
        <taxon>Paraneoptera</taxon>
        <taxon>Hemiptera</taxon>
        <taxon>Sternorrhyncha</taxon>
        <taxon>Coccoidea</taxon>
        <taxon>Coccidae</taxon>
        <taxon>Parthenolecanium</taxon>
    </lineage>
</organism>
<evidence type="ECO:0000256" key="8">
    <source>
        <dbReference type="ARBA" id="ARBA00060510"/>
    </source>
</evidence>
<evidence type="ECO:0000256" key="3">
    <source>
        <dbReference type="ARBA" id="ARBA00009077"/>
    </source>
</evidence>
<comment type="pathway">
    <text evidence="2">Amino-acid biosynthesis; L-cysteine biosynthesis; L-cysteine from L-homocysteine and L-serine: step 2/2.</text>
</comment>
<dbReference type="GO" id="GO:0004123">
    <property type="term" value="F:cystathionine gamma-lyase activity"/>
    <property type="evidence" value="ECO:0007669"/>
    <property type="project" value="TreeGrafter"/>
</dbReference>
<dbReference type="GO" id="GO:0019346">
    <property type="term" value="P:transsulfuration"/>
    <property type="evidence" value="ECO:0007669"/>
    <property type="project" value="InterPro"/>
</dbReference>
<evidence type="ECO:0000256" key="6">
    <source>
        <dbReference type="ARBA" id="ARBA00023192"/>
    </source>
</evidence>
<dbReference type="InterPro" id="IPR015422">
    <property type="entry name" value="PyrdxlP-dep_Trfase_small"/>
</dbReference>
<dbReference type="EMBL" id="JBBCAQ010000006">
    <property type="protein sequence ID" value="KAK7603444.1"/>
    <property type="molecule type" value="Genomic_DNA"/>
</dbReference>
<dbReference type="Gene3D" id="3.40.640.10">
    <property type="entry name" value="Type I PLP-dependent aspartate aminotransferase-like (Major domain)"/>
    <property type="match status" value="2"/>
</dbReference>
<dbReference type="Pfam" id="PF01053">
    <property type="entry name" value="Cys_Met_Meta_PP"/>
    <property type="match status" value="2"/>
</dbReference>
<keyword evidence="6" id="KW-0198">Cysteine biosynthesis</keyword>
<dbReference type="InterPro" id="IPR000277">
    <property type="entry name" value="Cys/Met-Metab_PyrdxlP-dep_enz"/>
</dbReference>
<evidence type="ECO:0000256" key="2">
    <source>
        <dbReference type="ARBA" id="ARBA00005038"/>
    </source>
</evidence>
<name>A0AAN9TQM9_9HEMI</name>
<reference evidence="12 13" key="1">
    <citation type="submission" date="2024-03" db="EMBL/GenBank/DDBJ databases">
        <title>Adaptation during the transition from Ophiocordyceps entomopathogen to insect associate is accompanied by gene loss and intensified selection.</title>
        <authorList>
            <person name="Ward C.M."/>
            <person name="Onetto C.A."/>
            <person name="Borneman A.R."/>
        </authorList>
    </citation>
    <scope>NUCLEOTIDE SEQUENCE [LARGE SCALE GENOMIC DNA]</scope>
    <source>
        <strain evidence="12">AWRI1</strain>
        <tissue evidence="12">Single Adult Female</tissue>
    </source>
</reference>
<dbReference type="FunFam" id="3.90.1150.10:FF:000033">
    <property type="entry name" value="Cystathionine gamma-synthase"/>
    <property type="match status" value="1"/>
</dbReference>
<evidence type="ECO:0000256" key="11">
    <source>
        <dbReference type="ARBA" id="ARBA00093596"/>
    </source>
</evidence>
<keyword evidence="6" id="KW-0028">Amino-acid biosynthesis</keyword>
<comment type="catalytic activity">
    <reaction evidence="9">
        <text>O-succinyl-L-homoserine + L-cysteine = L,L-cystathionine + succinate + H(+)</text>
        <dbReference type="Rhea" id="RHEA:20397"/>
        <dbReference type="ChEBI" id="CHEBI:15378"/>
        <dbReference type="ChEBI" id="CHEBI:30031"/>
        <dbReference type="ChEBI" id="CHEBI:35235"/>
        <dbReference type="ChEBI" id="CHEBI:57661"/>
        <dbReference type="ChEBI" id="CHEBI:58161"/>
    </reaction>
</comment>
<dbReference type="FunFam" id="3.40.640.10:FF:000009">
    <property type="entry name" value="Cystathionine gamma-synthase homolog"/>
    <property type="match status" value="1"/>
</dbReference>
<evidence type="ECO:0000256" key="1">
    <source>
        <dbReference type="ARBA" id="ARBA00001933"/>
    </source>
</evidence>
<dbReference type="Proteomes" id="UP001367676">
    <property type="component" value="Unassembled WGS sequence"/>
</dbReference>
<dbReference type="FunFam" id="3.40.640.10:FF:000046">
    <property type="entry name" value="Cystathionine gamma-lyase"/>
    <property type="match status" value="1"/>
</dbReference>
<dbReference type="GO" id="GO:0005737">
    <property type="term" value="C:cytoplasm"/>
    <property type="evidence" value="ECO:0007669"/>
    <property type="project" value="TreeGrafter"/>
</dbReference>
<evidence type="ECO:0000256" key="9">
    <source>
        <dbReference type="ARBA" id="ARBA00093222"/>
    </source>
</evidence>
<protein>
    <recommendedName>
        <fullName evidence="7">Gamma-cystathionase</fullName>
        <ecNumber evidence="11">2.5.1.160</ecNumber>
        <ecNumber evidence="4">4.4.1.1</ecNumber>
    </recommendedName>
</protein>
<comment type="catalytic activity">
    <reaction evidence="10">
        <text>O-phospho-L-homoserine + L-cysteine = L,L-cystathionine + phosphate</text>
        <dbReference type="Rhea" id="RHEA:80891"/>
        <dbReference type="ChEBI" id="CHEBI:35235"/>
        <dbReference type="ChEBI" id="CHEBI:43474"/>
        <dbReference type="ChEBI" id="CHEBI:57590"/>
        <dbReference type="ChEBI" id="CHEBI:58161"/>
        <dbReference type="EC" id="2.5.1.160"/>
    </reaction>
</comment>
<gene>
    <name evidence="12" type="ORF">V9T40_003443</name>
</gene>
<dbReference type="GO" id="GO:0009086">
    <property type="term" value="P:methionine biosynthetic process"/>
    <property type="evidence" value="ECO:0007669"/>
    <property type="project" value="UniProtKB-ARBA"/>
</dbReference>
<evidence type="ECO:0000256" key="10">
    <source>
        <dbReference type="ARBA" id="ARBA00093261"/>
    </source>
</evidence>
<evidence type="ECO:0000313" key="12">
    <source>
        <dbReference type="EMBL" id="KAK7603444.1"/>
    </source>
</evidence>
<evidence type="ECO:0000256" key="7">
    <source>
        <dbReference type="ARBA" id="ARBA00029853"/>
    </source>
</evidence>
<dbReference type="PANTHER" id="PTHR11808">
    <property type="entry name" value="TRANS-SULFURATION ENZYME FAMILY MEMBER"/>
    <property type="match status" value="1"/>
</dbReference>
<keyword evidence="5" id="KW-0663">Pyridoxal phosphate</keyword>
<comment type="pathway">
    <text evidence="8">Amino-acid biosynthesis; L-methionine biosynthesis via de novo pathway; L-cystathionine from O-succinyl-L-homoserine: step 1/1.</text>
</comment>
<comment type="cofactor">
    <cofactor evidence="1">
        <name>pyridoxal 5'-phosphate</name>
        <dbReference type="ChEBI" id="CHEBI:597326"/>
    </cofactor>
</comment>
<comment type="caution">
    <text evidence="12">The sequence shown here is derived from an EMBL/GenBank/DDBJ whole genome shotgun (WGS) entry which is preliminary data.</text>
</comment>
<dbReference type="InterPro" id="IPR015421">
    <property type="entry name" value="PyrdxlP-dep_Trfase_major"/>
</dbReference>
<dbReference type="EC" id="2.5.1.160" evidence="11"/>
<dbReference type="PROSITE" id="PS00868">
    <property type="entry name" value="CYS_MET_METAB_PP"/>
    <property type="match status" value="1"/>
</dbReference>
<evidence type="ECO:0000256" key="4">
    <source>
        <dbReference type="ARBA" id="ARBA00012085"/>
    </source>
</evidence>
<sequence>MSDPPEFLPVDEHFETKAIHGAFNPADNPTLGVVPPIILSSTFHQNDITKPGLFKYGRIGNPNREMLEKTVASLENGKYASCFGTGVAATAMVTNLLTVGDNILCIDDVYGGTHEYFDRVVVNRGITVTYADLTDVDNVEKNMNQNTKMIWLESPTNPLLRILDIKLIGQRAKSMNPNILVVVDNSFLSPYFQRPLELGADIVASSLTKYVNGHSDVLMGCVITDDKTLFETFNRWQGVIGAVPSPFDCYLVMRGLKTLGMRMKVHMCNAYKVADFLQNHKMVEKVNFPGLPSHPGFKIAQEQWHGVSGMMSFYMKSELKEAVQFLKSLKLFSVGVSYGGYESLAELPMIQSHAGVDPEKLKKVGVTGNLIRLSIGLEAVDDIIADLEEAFRNFEQITNQLDMGSEGFLPRDVSFATRAIATKFDPFQLDLWNRTPSIVTSVSFKQEDPTELSKYVYAREGNPNRQILEELLAAIEQAKYGVCFSSGLEAISSICHLLKAGDHLLVTTDVYGGTHHMAEQILPTQGMDVEFIDLTDPNIIHEKVKSNTKMLWLEVPSNPLLKYLDIEAASKIAHEYKLLVVIDATFITPYFMKPLSLGVDIVFHSVTKYINGHGDVTMGAALTNDDTLFERLQHLQGSKGGVPSPFDCYLAVRGIRSLKSRMEQHMKSSYSIAKFLETHPKVEKVYHPGLESHPQRELAQKQSSGWAGMLSFYIKNGGLEESKAFIIKLKYFTSGASLGGYESLVSIPARNSHAVVPPDVRNKLGITDNLIRISVGLEEEADLIADLKQALDSLSEYSTE</sequence>
<comment type="similarity">
    <text evidence="3">Belongs to the trans-sulfuration enzymes family.</text>
</comment>
<dbReference type="CDD" id="cd00614">
    <property type="entry name" value="CGS_like"/>
    <property type="match status" value="2"/>
</dbReference>